<organism evidence="1 2">
    <name type="scientific">Nephila pilipes</name>
    <name type="common">Giant wood spider</name>
    <name type="synonym">Nephila maculata</name>
    <dbReference type="NCBI Taxonomy" id="299642"/>
    <lineage>
        <taxon>Eukaryota</taxon>
        <taxon>Metazoa</taxon>
        <taxon>Ecdysozoa</taxon>
        <taxon>Arthropoda</taxon>
        <taxon>Chelicerata</taxon>
        <taxon>Arachnida</taxon>
        <taxon>Araneae</taxon>
        <taxon>Araneomorphae</taxon>
        <taxon>Entelegynae</taxon>
        <taxon>Araneoidea</taxon>
        <taxon>Nephilidae</taxon>
        <taxon>Nephila</taxon>
    </lineage>
</organism>
<evidence type="ECO:0000313" key="2">
    <source>
        <dbReference type="Proteomes" id="UP000887013"/>
    </source>
</evidence>
<gene>
    <name evidence="1" type="ORF">NPIL_197231</name>
</gene>
<dbReference type="EMBL" id="BMAW01117285">
    <property type="protein sequence ID" value="GFT74411.1"/>
    <property type="molecule type" value="Genomic_DNA"/>
</dbReference>
<dbReference type="Proteomes" id="UP000887013">
    <property type="component" value="Unassembled WGS sequence"/>
</dbReference>
<protein>
    <submittedName>
        <fullName evidence="1">Uncharacterized protein</fullName>
    </submittedName>
</protein>
<evidence type="ECO:0000313" key="1">
    <source>
        <dbReference type="EMBL" id="GFT74411.1"/>
    </source>
</evidence>
<keyword evidence="2" id="KW-1185">Reference proteome</keyword>
<name>A0A8X6PML3_NEPPI</name>
<proteinExistence type="predicted"/>
<reference evidence="1" key="1">
    <citation type="submission" date="2020-08" db="EMBL/GenBank/DDBJ databases">
        <title>Multicomponent nature underlies the extraordinary mechanical properties of spider dragline silk.</title>
        <authorList>
            <person name="Kono N."/>
            <person name="Nakamura H."/>
            <person name="Mori M."/>
            <person name="Yoshida Y."/>
            <person name="Ohtoshi R."/>
            <person name="Malay A.D."/>
            <person name="Moran D.A.P."/>
            <person name="Tomita M."/>
            <person name="Numata K."/>
            <person name="Arakawa K."/>
        </authorList>
    </citation>
    <scope>NUCLEOTIDE SEQUENCE</scope>
</reference>
<dbReference type="AlphaFoldDB" id="A0A8X6PML3"/>
<comment type="caution">
    <text evidence="1">The sequence shown here is derived from an EMBL/GenBank/DDBJ whole genome shotgun (WGS) entry which is preliminary data.</text>
</comment>
<accession>A0A8X6PML3</accession>
<sequence>MGLHGLKWLTLKEAEWLMSLESIVETEMNFDKLELKRSIVVNATAEKSLTGNDLTSRYSLFSRLIRISAFCLRIISNCKVKAELRKTDYISASEFEQATLVLEKHVKLTEFPNKKP</sequence>